<organism evidence="2 3">
    <name type="scientific">Aspergillus ruber (strain CBS 135680)</name>
    <dbReference type="NCBI Taxonomy" id="1388766"/>
    <lineage>
        <taxon>Eukaryota</taxon>
        <taxon>Fungi</taxon>
        <taxon>Dikarya</taxon>
        <taxon>Ascomycota</taxon>
        <taxon>Pezizomycotina</taxon>
        <taxon>Eurotiomycetes</taxon>
        <taxon>Eurotiomycetidae</taxon>
        <taxon>Eurotiales</taxon>
        <taxon>Aspergillaceae</taxon>
        <taxon>Aspergillus</taxon>
        <taxon>Aspergillus subgen. Aspergillus</taxon>
    </lineage>
</organism>
<reference evidence="3" key="1">
    <citation type="journal article" date="2014" name="Nat. Commun.">
        <title>Genomic adaptations of the halophilic Dead Sea filamentous fungus Eurotium rubrum.</title>
        <authorList>
            <person name="Kis-Papo T."/>
            <person name="Weig A.R."/>
            <person name="Riley R."/>
            <person name="Persoh D."/>
            <person name="Salamov A."/>
            <person name="Sun H."/>
            <person name="Lipzen A."/>
            <person name="Wasser S.P."/>
            <person name="Rambold G."/>
            <person name="Grigoriev I.V."/>
            <person name="Nevo E."/>
        </authorList>
    </citation>
    <scope>NUCLEOTIDE SEQUENCE [LARGE SCALE GENOMIC DNA]</scope>
    <source>
        <strain evidence="3">CBS 135680</strain>
    </source>
</reference>
<dbReference type="EMBL" id="KK088413">
    <property type="protein sequence ID" value="EYE98663.1"/>
    <property type="molecule type" value="Genomic_DNA"/>
</dbReference>
<proteinExistence type="predicted"/>
<evidence type="ECO:0000256" key="1">
    <source>
        <dbReference type="SAM" id="MobiDB-lite"/>
    </source>
</evidence>
<dbReference type="HOGENOM" id="CLU_1749234_0_0_1"/>
<protein>
    <submittedName>
        <fullName evidence="2">Uncharacterized protein</fullName>
    </submittedName>
</protein>
<dbReference type="GeneID" id="63693796"/>
<keyword evidence="3" id="KW-1185">Reference proteome</keyword>
<evidence type="ECO:0000313" key="3">
    <source>
        <dbReference type="Proteomes" id="UP000019804"/>
    </source>
</evidence>
<feature type="compositionally biased region" description="Basic and acidic residues" evidence="1">
    <location>
        <begin position="105"/>
        <end position="130"/>
    </location>
</feature>
<evidence type="ECO:0000313" key="2">
    <source>
        <dbReference type="EMBL" id="EYE98663.1"/>
    </source>
</evidence>
<feature type="region of interest" description="Disordered" evidence="1">
    <location>
        <begin position="1"/>
        <end position="149"/>
    </location>
</feature>
<dbReference type="RefSeq" id="XP_040642351.1">
    <property type="nucleotide sequence ID" value="XM_040778672.1"/>
</dbReference>
<feature type="compositionally biased region" description="Polar residues" evidence="1">
    <location>
        <begin position="38"/>
        <end position="54"/>
    </location>
</feature>
<gene>
    <name evidence="2" type="ORF">EURHEDRAFT_374721</name>
</gene>
<dbReference type="Proteomes" id="UP000019804">
    <property type="component" value="Unassembled WGS sequence"/>
</dbReference>
<feature type="compositionally biased region" description="Low complexity" evidence="1">
    <location>
        <begin position="61"/>
        <end position="88"/>
    </location>
</feature>
<dbReference type="AlphaFoldDB" id="A0A017SNW8"/>
<accession>A0A017SNW8</accession>
<sequence length="149" mass="16270">MTTIPTGHTGPFSESDSYSEPPSPPSNPQDHNHAPQDAIQSHTLLLPTGQTIINTRRDPETTSSTTSSTAASTSTIPSTSTSTNSTTTNVEARPRIRGSVSSHQEWSEQDREKEVYKQLLTAERERDRARGRGSGRMGAMEFTEVLQGR</sequence>
<feature type="compositionally biased region" description="Low complexity" evidence="1">
    <location>
        <begin position="11"/>
        <end position="20"/>
    </location>
</feature>
<name>A0A017SNW8_ASPRC</name>
<dbReference type="OrthoDB" id="4508371at2759"/>